<protein>
    <recommendedName>
        <fullName evidence="4">Homeobox protein</fullName>
    </recommendedName>
</protein>
<evidence type="ECO:0000256" key="1">
    <source>
        <dbReference type="SAM" id="MobiDB-lite"/>
    </source>
</evidence>
<name>A0ABR2M1P4_9ASPA</name>
<reference evidence="2 3" key="1">
    <citation type="journal article" date="2022" name="Nat. Plants">
        <title>Genomes of leafy and leafless Platanthera orchids illuminate the evolution of mycoheterotrophy.</title>
        <authorList>
            <person name="Li M.H."/>
            <person name="Liu K.W."/>
            <person name="Li Z."/>
            <person name="Lu H.C."/>
            <person name="Ye Q.L."/>
            <person name="Zhang D."/>
            <person name="Wang J.Y."/>
            <person name="Li Y.F."/>
            <person name="Zhong Z.M."/>
            <person name="Liu X."/>
            <person name="Yu X."/>
            <person name="Liu D.K."/>
            <person name="Tu X.D."/>
            <person name="Liu B."/>
            <person name="Hao Y."/>
            <person name="Liao X.Y."/>
            <person name="Jiang Y.T."/>
            <person name="Sun W.H."/>
            <person name="Chen J."/>
            <person name="Chen Y.Q."/>
            <person name="Ai Y."/>
            <person name="Zhai J.W."/>
            <person name="Wu S.S."/>
            <person name="Zhou Z."/>
            <person name="Hsiao Y.Y."/>
            <person name="Wu W.L."/>
            <person name="Chen Y.Y."/>
            <person name="Lin Y.F."/>
            <person name="Hsu J.L."/>
            <person name="Li C.Y."/>
            <person name="Wang Z.W."/>
            <person name="Zhao X."/>
            <person name="Zhong W.Y."/>
            <person name="Ma X.K."/>
            <person name="Ma L."/>
            <person name="Huang J."/>
            <person name="Chen G.Z."/>
            <person name="Huang M.Z."/>
            <person name="Huang L."/>
            <person name="Peng D.H."/>
            <person name="Luo Y.B."/>
            <person name="Zou S.Q."/>
            <person name="Chen S.P."/>
            <person name="Lan S."/>
            <person name="Tsai W.C."/>
            <person name="Van de Peer Y."/>
            <person name="Liu Z.J."/>
        </authorList>
    </citation>
    <scope>NUCLEOTIDE SEQUENCE [LARGE SCALE GENOMIC DNA]</scope>
    <source>
        <strain evidence="2">Lor288</strain>
    </source>
</reference>
<evidence type="ECO:0000313" key="2">
    <source>
        <dbReference type="EMBL" id="KAK8956022.1"/>
    </source>
</evidence>
<organism evidence="2 3">
    <name type="scientific">Platanthera guangdongensis</name>
    <dbReference type="NCBI Taxonomy" id="2320717"/>
    <lineage>
        <taxon>Eukaryota</taxon>
        <taxon>Viridiplantae</taxon>
        <taxon>Streptophyta</taxon>
        <taxon>Embryophyta</taxon>
        <taxon>Tracheophyta</taxon>
        <taxon>Spermatophyta</taxon>
        <taxon>Magnoliopsida</taxon>
        <taxon>Liliopsida</taxon>
        <taxon>Asparagales</taxon>
        <taxon>Orchidaceae</taxon>
        <taxon>Orchidoideae</taxon>
        <taxon>Orchideae</taxon>
        <taxon>Orchidinae</taxon>
        <taxon>Platanthera</taxon>
    </lineage>
</organism>
<sequence length="72" mass="7772">MRPQDGRGDPLSLSISISGGEETYEDSPSNGERTGKLPSMEIELPCNSNCSLEKHPQRRTGPKSPGMERQGG</sequence>
<evidence type="ECO:0008006" key="4">
    <source>
        <dbReference type="Google" id="ProtNLM"/>
    </source>
</evidence>
<feature type="region of interest" description="Disordered" evidence="1">
    <location>
        <begin position="1"/>
        <end position="72"/>
    </location>
</feature>
<dbReference type="EMBL" id="JBBWWR010000013">
    <property type="protein sequence ID" value="KAK8956022.1"/>
    <property type="molecule type" value="Genomic_DNA"/>
</dbReference>
<accession>A0ABR2M1P4</accession>
<evidence type="ECO:0000313" key="3">
    <source>
        <dbReference type="Proteomes" id="UP001412067"/>
    </source>
</evidence>
<proteinExistence type="predicted"/>
<gene>
    <name evidence="2" type="ORF">KSP40_PGU022036</name>
</gene>
<keyword evidence="3" id="KW-1185">Reference proteome</keyword>
<comment type="caution">
    <text evidence="2">The sequence shown here is derived from an EMBL/GenBank/DDBJ whole genome shotgun (WGS) entry which is preliminary data.</text>
</comment>
<dbReference type="Proteomes" id="UP001412067">
    <property type="component" value="Unassembled WGS sequence"/>
</dbReference>